<dbReference type="InterPro" id="IPR001733">
    <property type="entry name" value="Peptidase_S26B"/>
</dbReference>
<dbReference type="AlphaFoldDB" id="A0A818GF07"/>
<dbReference type="Proteomes" id="UP000663825">
    <property type="component" value="Unassembled WGS sequence"/>
</dbReference>
<dbReference type="Proteomes" id="UP000663838">
    <property type="component" value="Unassembled WGS sequence"/>
</dbReference>
<dbReference type="EMBL" id="CAJNYV010002608">
    <property type="protein sequence ID" value="CAF3488824.1"/>
    <property type="molecule type" value="Genomic_DNA"/>
</dbReference>
<dbReference type="PANTHER" id="PTHR10806">
    <property type="entry name" value="SIGNAL PEPTIDASE COMPLEX CATALYTIC SUBUNIT SEC11"/>
    <property type="match status" value="1"/>
</dbReference>
<keyword evidence="5" id="KW-0472">Membrane</keyword>
<organism evidence="7 10">
    <name type="scientific">Rotaria socialis</name>
    <dbReference type="NCBI Taxonomy" id="392032"/>
    <lineage>
        <taxon>Eukaryota</taxon>
        <taxon>Metazoa</taxon>
        <taxon>Spiralia</taxon>
        <taxon>Gnathifera</taxon>
        <taxon>Rotifera</taxon>
        <taxon>Eurotatoria</taxon>
        <taxon>Bdelloidea</taxon>
        <taxon>Philodinida</taxon>
        <taxon>Philodinidae</taxon>
        <taxon>Rotaria</taxon>
    </lineage>
</organism>
<dbReference type="InterPro" id="IPR019533">
    <property type="entry name" value="Peptidase_S26"/>
</dbReference>
<evidence type="ECO:0000256" key="2">
    <source>
        <dbReference type="ARBA" id="ARBA00019685"/>
    </source>
</evidence>
<dbReference type="EMBL" id="CAJOBP010003119">
    <property type="protein sequence ID" value="CAF4390928.1"/>
    <property type="molecule type" value="Genomic_DNA"/>
</dbReference>
<evidence type="ECO:0000313" key="6">
    <source>
        <dbReference type="EMBL" id="CAF3271120.1"/>
    </source>
</evidence>
<accession>A0A818GF07</accession>
<dbReference type="Proteomes" id="UP000663865">
    <property type="component" value="Unassembled WGS sequence"/>
</dbReference>
<evidence type="ECO:0000313" key="8">
    <source>
        <dbReference type="EMBL" id="CAF4390928.1"/>
    </source>
</evidence>
<evidence type="ECO:0000256" key="3">
    <source>
        <dbReference type="ARBA" id="ARBA00021755"/>
    </source>
</evidence>
<dbReference type="CDD" id="cd06530">
    <property type="entry name" value="S26_SPase_I"/>
    <property type="match status" value="1"/>
</dbReference>
<evidence type="ECO:0000313" key="11">
    <source>
        <dbReference type="Proteomes" id="UP000663873"/>
    </source>
</evidence>
<evidence type="ECO:0000256" key="1">
    <source>
        <dbReference type="ARBA" id="ARBA00004648"/>
    </source>
</evidence>
<dbReference type="GO" id="GO:0006465">
    <property type="term" value="P:signal peptide processing"/>
    <property type="evidence" value="ECO:0007669"/>
    <property type="project" value="InterPro"/>
</dbReference>
<sequence>MDQRREIINLVLKCALICSTIIIVWKTLILLTNCASPMIISLNGEQPDFRGLGDILVLTNYDSASVQACDLVVFRIEGRDIPIVHRVIKVHAKKDGYFKILTKGDMNVVDDRGLYPSGQLWIEKKDVIGKVYGYVQSAIFRFSYC</sequence>
<comment type="function">
    <text evidence="4">Catalytic component of the signal peptidase complex (SPC) which catalyzes the cleavage of N-terminal signal sequences from nascent proteins as they are translocated into the lumen of the endoplasmic reticulum. Specifically cleaves N-terminal signal peptides that contain a hydrophobic alpha-helix (h-region) shorter than 18-20 amino acids.</text>
</comment>
<keyword evidence="5" id="KW-0812">Transmembrane</keyword>
<keyword evidence="5" id="KW-1133">Transmembrane helix</keyword>
<dbReference type="GO" id="GO:0005787">
    <property type="term" value="C:signal peptidase complex"/>
    <property type="evidence" value="ECO:0007669"/>
    <property type="project" value="TreeGrafter"/>
</dbReference>
<dbReference type="GO" id="GO:0004252">
    <property type="term" value="F:serine-type endopeptidase activity"/>
    <property type="evidence" value="ECO:0007669"/>
    <property type="project" value="InterPro"/>
</dbReference>
<dbReference type="EMBL" id="CAJOBS010002819">
    <property type="protein sequence ID" value="CAF4835337.1"/>
    <property type="molecule type" value="Genomic_DNA"/>
</dbReference>
<dbReference type="NCBIfam" id="TIGR02228">
    <property type="entry name" value="sigpep_I_arch"/>
    <property type="match status" value="1"/>
</dbReference>
<dbReference type="PANTHER" id="PTHR10806:SF6">
    <property type="entry name" value="SIGNAL PEPTIDASE COMPLEX CATALYTIC SUBUNIT SEC11"/>
    <property type="match status" value="1"/>
</dbReference>
<evidence type="ECO:0000313" key="10">
    <source>
        <dbReference type="Proteomes" id="UP000663865"/>
    </source>
</evidence>
<evidence type="ECO:0000313" key="7">
    <source>
        <dbReference type="EMBL" id="CAF3488824.1"/>
    </source>
</evidence>
<dbReference type="EMBL" id="CAJNXB010002680">
    <property type="protein sequence ID" value="CAF3271120.1"/>
    <property type="molecule type" value="Genomic_DNA"/>
</dbReference>
<gene>
    <name evidence="7" type="ORF">KIK155_LOCUS15004</name>
    <name evidence="6" type="ORF">TIS948_LOCUS16333</name>
    <name evidence="9" type="ORF">TOA249_LOCUS25629</name>
    <name evidence="8" type="ORF">UJA718_LOCUS18412</name>
</gene>
<evidence type="ECO:0000313" key="9">
    <source>
        <dbReference type="EMBL" id="CAF4835337.1"/>
    </source>
</evidence>
<feature type="transmembrane region" description="Helical" evidence="5">
    <location>
        <begin position="7"/>
        <end position="31"/>
    </location>
</feature>
<comment type="caution">
    <text evidence="7">The sequence shown here is derived from an EMBL/GenBank/DDBJ whole genome shotgun (WGS) entry which is preliminary data.</text>
</comment>
<name>A0A818GF07_9BILA</name>
<keyword evidence="11" id="KW-1185">Reference proteome</keyword>
<dbReference type="Proteomes" id="UP000663873">
    <property type="component" value="Unassembled WGS sequence"/>
</dbReference>
<protein>
    <recommendedName>
        <fullName evidence="2">Signal peptidase complex catalytic subunit SEC11</fullName>
    </recommendedName>
    <alternativeName>
        <fullName evidence="3">Signal peptidase complex catalytic subunit sec11</fullName>
    </alternativeName>
</protein>
<evidence type="ECO:0000256" key="5">
    <source>
        <dbReference type="SAM" id="Phobius"/>
    </source>
</evidence>
<proteinExistence type="predicted"/>
<comment type="subcellular location">
    <subcellularLocation>
        <location evidence="1">Endoplasmic reticulum membrane</location>
        <topology evidence="1">Single-pass type II membrane protein</topology>
    </subcellularLocation>
</comment>
<dbReference type="OrthoDB" id="10257561at2759"/>
<evidence type="ECO:0000256" key="4">
    <source>
        <dbReference type="ARBA" id="ARBA00045533"/>
    </source>
</evidence>
<reference evidence="7" key="1">
    <citation type="submission" date="2021-02" db="EMBL/GenBank/DDBJ databases">
        <authorList>
            <person name="Nowell W R."/>
        </authorList>
    </citation>
    <scope>NUCLEOTIDE SEQUENCE</scope>
</reference>